<keyword evidence="2" id="KW-1185">Reference proteome</keyword>
<accession>A0A8J2LU58</accession>
<dbReference type="EMBL" id="CAJVCH010571104">
    <property type="protein sequence ID" value="CAG7836632.1"/>
    <property type="molecule type" value="Genomic_DNA"/>
</dbReference>
<evidence type="ECO:0000313" key="1">
    <source>
        <dbReference type="EMBL" id="CAG7836632.1"/>
    </source>
</evidence>
<sequence>MDRVSISMSNPNSNRKDLLLRDTFKGTEISFLWICPQGGGDPSVDPLLRGCAWGRRKVSNARVLGFWMGRQSEGKWMEEMMLETKNWVFSLGFFGGQELSVAALSSLSLSLYGTTKRRWRRRRRKRRWKDFEKGGNGEKPCHSI</sequence>
<comment type="caution">
    <text evidence="1">The sequence shown here is derived from an EMBL/GenBank/DDBJ whole genome shotgun (WGS) entry which is preliminary data.</text>
</comment>
<evidence type="ECO:0000313" key="2">
    <source>
        <dbReference type="Proteomes" id="UP000708208"/>
    </source>
</evidence>
<reference evidence="1" key="1">
    <citation type="submission" date="2021-06" db="EMBL/GenBank/DDBJ databases">
        <authorList>
            <person name="Hodson N. C."/>
            <person name="Mongue J. A."/>
            <person name="Jaron S. K."/>
        </authorList>
    </citation>
    <scope>NUCLEOTIDE SEQUENCE</scope>
</reference>
<organism evidence="1 2">
    <name type="scientific">Allacma fusca</name>
    <dbReference type="NCBI Taxonomy" id="39272"/>
    <lineage>
        <taxon>Eukaryota</taxon>
        <taxon>Metazoa</taxon>
        <taxon>Ecdysozoa</taxon>
        <taxon>Arthropoda</taxon>
        <taxon>Hexapoda</taxon>
        <taxon>Collembola</taxon>
        <taxon>Symphypleona</taxon>
        <taxon>Sminthuridae</taxon>
        <taxon>Allacma</taxon>
    </lineage>
</organism>
<name>A0A8J2LU58_9HEXA</name>
<proteinExistence type="predicted"/>
<dbReference type="Proteomes" id="UP000708208">
    <property type="component" value="Unassembled WGS sequence"/>
</dbReference>
<protein>
    <submittedName>
        <fullName evidence="1">Uncharacterized protein</fullName>
    </submittedName>
</protein>
<dbReference type="AlphaFoldDB" id="A0A8J2LU58"/>
<gene>
    <name evidence="1" type="ORF">AFUS01_LOCUS45861</name>
</gene>